<accession>A0A0F4XHF5</accession>
<dbReference type="PATRIC" id="fig|132476.4.peg.3946"/>
<reference evidence="1 2" key="1">
    <citation type="submission" date="2015-03" db="EMBL/GenBank/DDBJ databases">
        <title>Pseudomonas fluorescens 1855-344 Genome sequencing and assembly.</title>
        <authorList>
            <person name="Eng W.W.H."/>
            <person name="Gan H.M."/>
            <person name="Savka M.A."/>
        </authorList>
    </citation>
    <scope>NUCLEOTIDE SEQUENCE [LARGE SCALE GENOMIC DNA]</scope>
    <source>
        <strain evidence="1 2">1855-344</strain>
    </source>
</reference>
<dbReference type="EMBL" id="JZXC01000030">
    <property type="protein sequence ID" value="KKA05171.1"/>
    <property type="molecule type" value="Genomic_DNA"/>
</dbReference>
<protein>
    <submittedName>
        <fullName evidence="1">Uncharacterized protein</fullName>
    </submittedName>
</protein>
<name>A0A0F4XHF5_9PSED</name>
<sequence>MSTDKIKKTSALTEFFTNTPAETRKEILMGIIGKANASQRDVVQKAEAIKAARASAQAH</sequence>
<dbReference type="AlphaFoldDB" id="A0A0F4XHF5"/>
<gene>
    <name evidence="1" type="ORF">VP02_24485</name>
</gene>
<dbReference type="Proteomes" id="UP000033662">
    <property type="component" value="Unassembled WGS sequence"/>
</dbReference>
<evidence type="ECO:0000313" key="1">
    <source>
        <dbReference type="EMBL" id="KKA05171.1"/>
    </source>
</evidence>
<evidence type="ECO:0000313" key="2">
    <source>
        <dbReference type="Proteomes" id="UP000033662"/>
    </source>
</evidence>
<dbReference type="OrthoDB" id="7007947at2"/>
<comment type="caution">
    <text evidence="1">The sequence shown here is derived from an EMBL/GenBank/DDBJ whole genome shotgun (WGS) entry which is preliminary data.</text>
</comment>
<organism evidence="1 2">
    <name type="scientific">Pseudomonas kilonensis</name>
    <dbReference type="NCBI Taxonomy" id="132476"/>
    <lineage>
        <taxon>Bacteria</taxon>
        <taxon>Pseudomonadati</taxon>
        <taxon>Pseudomonadota</taxon>
        <taxon>Gammaproteobacteria</taxon>
        <taxon>Pseudomonadales</taxon>
        <taxon>Pseudomonadaceae</taxon>
        <taxon>Pseudomonas</taxon>
    </lineage>
</organism>
<proteinExistence type="predicted"/>